<keyword evidence="2" id="KW-1185">Reference proteome</keyword>
<organism evidence="1 2">
    <name type="scientific">Rhodococcus artemisiae</name>
    <dbReference type="NCBI Taxonomy" id="714159"/>
    <lineage>
        <taxon>Bacteria</taxon>
        <taxon>Bacillati</taxon>
        <taxon>Actinomycetota</taxon>
        <taxon>Actinomycetes</taxon>
        <taxon>Mycobacteriales</taxon>
        <taxon>Nocardiaceae</taxon>
        <taxon>Rhodococcus</taxon>
    </lineage>
</organism>
<accession>A0ABU7LEW5</accession>
<sequence length="55" mass="6318">MNTIIDKLVVTPMSWLLAVPIVLLDRLLSPDLTELPHRDSHTLPQRTVERCARSR</sequence>
<name>A0ABU7LEW5_9NOCA</name>
<dbReference type="RefSeq" id="WP_330135281.1">
    <property type="nucleotide sequence ID" value="NZ_JAUTXY010000011.1"/>
</dbReference>
<evidence type="ECO:0000313" key="1">
    <source>
        <dbReference type="EMBL" id="MEE2060083.1"/>
    </source>
</evidence>
<evidence type="ECO:0000313" key="2">
    <source>
        <dbReference type="Proteomes" id="UP001336020"/>
    </source>
</evidence>
<comment type="caution">
    <text evidence="1">The sequence shown here is derived from an EMBL/GenBank/DDBJ whole genome shotgun (WGS) entry which is preliminary data.</text>
</comment>
<dbReference type="Proteomes" id="UP001336020">
    <property type="component" value="Unassembled WGS sequence"/>
</dbReference>
<gene>
    <name evidence="1" type="ORF">Q7514_21410</name>
</gene>
<dbReference type="EMBL" id="JAUTXY010000011">
    <property type="protein sequence ID" value="MEE2060083.1"/>
    <property type="molecule type" value="Genomic_DNA"/>
</dbReference>
<protein>
    <submittedName>
        <fullName evidence="1">Uncharacterized protein</fullName>
    </submittedName>
</protein>
<proteinExistence type="predicted"/>
<reference evidence="1 2" key="1">
    <citation type="submission" date="2023-07" db="EMBL/GenBank/DDBJ databases">
        <authorList>
            <person name="Girao M."/>
            <person name="Carvalho M.F."/>
        </authorList>
    </citation>
    <scope>NUCLEOTIDE SEQUENCE [LARGE SCALE GENOMIC DNA]</scope>
    <source>
        <strain evidence="1 2">YIM65754</strain>
    </source>
</reference>